<accession>A4X018</accession>
<organism evidence="6">
    <name type="scientific">Cereibacter sphaeroides (strain ATCC 17025 / ATH 2.4.3)</name>
    <name type="common">Rhodobacter sphaeroides</name>
    <dbReference type="NCBI Taxonomy" id="349102"/>
    <lineage>
        <taxon>Bacteria</taxon>
        <taxon>Pseudomonadati</taxon>
        <taxon>Pseudomonadota</taxon>
        <taxon>Alphaproteobacteria</taxon>
        <taxon>Rhodobacterales</taxon>
        <taxon>Paracoccaceae</taxon>
        <taxon>Cereibacter</taxon>
    </lineage>
</organism>
<dbReference type="InterPro" id="IPR018321">
    <property type="entry name" value="Glucosamine6P_isomerase_CS"/>
</dbReference>
<feature type="active site" description="Proton acceptor; for enolization step" evidence="4">
    <location>
        <position position="67"/>
    </location>
</feature>
<dbReference type="UniPathway" id="UPA00629">
    <property type="reaction ID" value="UER00684"/>
</dbReference>
<comment type="caution">
    <text evidence="4">Lacks conserved residue(s) required for the propagation of feature annotation.</text>
</comment>
<keyword evidence="2 4" id="KW-0378">Hydrolase</keyword>
<dbReference type="BioCyc" id="RSPH349102:G1G8M-4263-MONOMER"/>
<feature type="active site" description="For ring-opening step" evidence="4">
    <location>
        <position position="143"/>
    </location>
</feature>
<dbReference type="PROSITE" id="PS01161">
    <property type="entry name" value="GLC_GALNAC_ISOMERASE"/>
    <property type="match status" value="1"/>
</dbReference>
<protein>
    <recommendedName>
        <fullName evidence="4">Glucosamine-6-phosphate deaminase</fullName>
        <ecNumber evidence="4">3.5.99.6</ecNumber>
    </recommendedName>
    <alternativeName>
        <fullName evidence="4">GlcN6P deaminase</fullName>
        <shortName evidence="4">GNPDA</shortName>
    </alternativeName>
    <alternativeName>
        <fullName evidence="4">Glucosamine-6-phosphate isomerase</fullName>
    </alternativeName>
</protein>
<dbReference type="Gene3D" id="3.40.50.1360">
    <property type="match status" value="1"/>
</dbReference>
<comment type="pathway">
    <text evidence="4">Amino-sugar metabolism; N-acetylneuraminate degradation; D-fructose 6-phosphate from N-acetylneuraminate: step 5/5.</text>
</comment>
<feature type="active site" description="For ring-opening step" evidence="4">
    <location>
        <position position="136"/>
    </location>
</feature>
<sequence length="260" mass="27942">MKVLILRDEEAAIQRAADIVARTITDTPAAVLGLATGATMLPLYQALAQRHREDGLSFSRTTSFNLDEYIGLAPDHPCSYHTYMRDAFFGHVDIDPDRAHLPKGDAADPVAASHDYEALIEAAGGIDLQLLGIGRNGHIGFNEPTASLGSRTRIKTLAESTRRANRRYFASFDETPRYAITMGVATILASRACLLLATGEAKADAVARMVEGPLSAACPASALQLHARATIILDDAAASALKFNEHYENVHPGGRDNAFD</sequence>
<dbReference type="SUPFAM" id="SSF100950">
    <property type="entry name" value="NagB/RpiA/CoA transferase-like"/>
    <property type="match status" value="1"/>
</dbReference>
<dbReference type="Pfam" id="PF01182">
    <property type="entry name" value="Glucosamine_iso"/>
    <property type="match status" value="1"/>
</dbReference>
<keyword evidence="6" id="KW-0614">Plasmid</keyword>
<dbReference type="GO" id="GO:0042802">
    <property type="term" value="F:identical protein binding"/>
    <property type="evidence" value="ECO:0007669"/>
    <property type="project" value="TreeGrafter"/>
</dbReference>
<dbReference type="GO" id="GO:0005737">
    <property type="term" value="C:cytoplasm"/>
    <property type="evidence" value="ECO:0007669"/>
    <property type="project" value="TreeGrafter"/>
</dbReference>
<comment type="catalytic activity">
    <reaction evidence="1 4">
        <text>alpha-D-glucosamine 6-phosphate + H2O = beta-D-fructose 6-phosphate + NH4(+)</text>
        <dbReference type="Rhea" id="RHEA:12172"/>
        <dbReference type="ChEBI" id="CHEBI:15377"/>
        <dbReference type="ChEBI" id="CHEBI:28938"/>
        <dbReference type="ChEBI" id="CHEBI:57634"/>
        <dbReference type="ChEBI" id="CHEBI:75989"/>
        <dbReference type="EC" id="3.5.99.6"/>
    </reaction>
</comment>
<proteinExistence type="inferred from homology"/>
<evidence type="ECO:0000256" key="4">
    <source>
        <dbReference type="HAMAP-Rule" id="MF_01241"/>
    </source>
</evidence>
<dbReference type="AlphaFoldDB" id="A4X018"/>
<dbReference type="GO" id="GO:0006046">
    <property type="term" value="P:N-acetylglucosamine catabolic process"/>
    <property type="evidence" value="ECO:0007669"/>
    <property type="project" value="UniProtKB-UniRule"/>
</dbReference>
<dbReference type="PANTHER" id="PTHR11280">
    <property type="entry name" value="GLUCOSAMINE-6-PHOSPHATE ISOMERASE"/>
    <property type="match status" value="1"/>
</dbReference>
<evidence type="ECO:0000313" key="6">
    <source>
        <dbReference type="EMBL" id="ABP72982.1"/>
    </source>
</evidence>
<geneLocation type="plasmid" evidence="6">
    <name>pRSPA02</name>
</geneLocation>
<dbReference type="PANTHER" id="PTHR11280:SF5">
    <property type="entry name" value="GLUCOSAMINE-6-PHOSPHATE ISOMERASE"/>
    <property type="match status" value="1"/>
</dbReference>
<dbReference type="GO" id="GO:0004342">
    <property type="term" value="F:glucosamine-6-phosphate deaminase activity"/>
    <property type="evidence" value="ECO:0007669"/>
    <property type="project" value="UniProtKB-UniRule"/>
</dbReference>
<evidence type="ECO:0000256" key="2">
    <source>
        <dbReference type="ARBA" id="ARBA00022801"/>
    </source>
</evidence>
<dbReference type="EC" id="3.5.99.6" evidence="4"/>
<gene>
    <name evidence="4" type="primary">nagB</name>
    <name evidence="6" type="ordered locus">Rsph17025_4131</name>
</gene>
<feature type="domain" description="Glucosamine/galactosamine-6-phosphate isomerase" evidence="5">
    <location>
        <begin position="9"/>
        <end position="228"/>
    </location>
</feature>
<evidence type="ECO:0000256" key="3">
    <source>
        <dbReference type="ARBA" id="ARBA00023277"/>
    </source>
</evidence>
<feature type="active site" description="Proton acceptor; for ring-opening step" evidence="4">
    <location>
        <position position="138"/>
    </location>
</feature>
<evidence type="ECO:0000259" key="5">
    <source>
        <dbReference type="Pfam" id="PF01182"/>
    </source>
</evidence>
<name>A4X018_CERS5</name>
<dbReference type="GO" id="GO:0006043">
    <property type="term" value="P:glucosamine catabolic process"/>
    <property type="evidence" value="ECO:0007669"/>
    <property type="project" value="TreeGrafter"/>
</dbReference>
<dbReference type="FunFam" id="3.40.50.1360:FF:000003">
    <property type="entry name" value="Glucosamine-6-phosphate deaminase"/>
    <property type="match status" value="1"/>
</dbReference>
<comment type="function">
    <text evidence="4">Catalyzes the reversible isomerization-deamination of glucosamine 6-phosphate (GlcN6P) to form fructose 6-phosphate (Fru6P) and ammonium ion.</text>
</comment>
<evidence type="ECO:0000256" key="1">
    <source>
        <dbReference type="ARBA" id="ARBA00000644"/>
    </source>
</evidence>
<comment type="similarity">
    <text evidence="4">Belongs to the glucosamine/galactosamine-6-phosphate isomerase family. NagB subfamily.</text>
</comment>
<dbReference type="HAMAP" id="MF_01241">
    <property type="entry name" value="GlcN6P_deamin"/>
    <property type="match status" value="1"/>
</dbReference>
<reference evidence="6" key="1">
    <citation type="submission" date="2007-04" db="EMBL/GenBank/DDBJ databases">
        <title>Complete sequence of plasmid pRSPA02 of Rhodobacter sphaeroides ATCC 17025.</title>
        <authorList>
            <consortium name="US DOE Joint Genome Institute"/>
            <person name="Copeland A."/>
            <person name="Lucas S."/>
            <person name="Lapidus A."/>
            <person name="Barry K."/>
            <person name="Detter J.C."/>
            <person name="Glavina del Rio T."/>
            <person name="Hammon N."/>
            <person name="Israni S."/>
            <person name="Dalin E."/>
            <person name="Tice H."/>
            <person name="Pitluck S."/>
            <person name="Chertkov O."/>
            <person name="Brettin T."/>
            <person name="Bruce D."/>
            <person name="Han C."/>
            <person name="Schmutz J."/>
            <person name="Larimer F."/>
            <person name="Land M."/>
            <person name="Hauser L."/>
            <person name="Kyrpides N."/>
            <person name="Kim E."/>
            <person name="Richardson P."/>
            <person name="Mackenzie C."/>
            <person name="Choudhary M."/>
            <person name="Donohue T.J."/>
            <person name="Kaplan S."/>
        </authorList>
    </citation>
    <scope>NUCLEOTIDE SEQUENCE [LARGE SCALE GENOMIC DNA]</scope>
    <source>
        <strain evidence="6">ATCC 17025</strain>
        <plasmid evidence="6">pRSPA02</plasmid>
    </source>
</reference>
<dbReference type="InterPro" id="IPR037171">
    <property type="entry name" value="NagB/RpiA_transferase-like"/>
</dbReference>
<dbReference type="NCBIfam" id="TIGR00502">
    <property type="entry name" value="nagB"/>
    <property type="match status" value="1"/>
</dbReference>
<dbReference type="GO" id="GO:0005975">
    <property type="term" value="P:carbohydrate metabolic process"/>
    <property type="evidence" value="ECO:0007669"/>
    <property type="project" value="InterPro"/>
</dbReference>
<dbReference type="EMBL" id="CP000663">
    <property type="protein sequence ID" value="ABP72982.1"/>
    <property type="molecule type" value="Genomic_DNA"/>
</dbReference>
<dbReference type="InterPro" id="IPR006148">
    <property type="entry name" value="Glc/Gal-6P_isomerase"/>
</dbReference>
<dbReference type="CDD" id="cd01399">
    <property type="entry name" value="GlcN6P_deaminase"/>
    <property type="match status" value="1"/>
</dbReference>
<dbReference type="GO" id="GO:0019262">
    <property type="term" value="P:N-acetylneuraminate catabolic process"/>
    <property type="evidence" value="ECO:0007669"/>
    <property type="project" value="UniProtKB-UniRule"/>
</dbReference>
<keyword evidence="3 4" id="KW-0119">Carbohydrate metabolism</keyword>
<dbReference type="InterPro" id="IPR004547">
    <property type="entry name" value="Glucosamine6P_isomerase"/>
</dbReference>
<dbReference type="KEGG" id="rsq:Rsph17025_4131"/>
<dbReference type="HOGENOM" id="CLU_049611_1_1_5"/>